<dbReference type="InterPro" id="IPR050563">
    <property type="entry name" value="4-hydroxybenzoyl-CoA_TE"/>
</dbReference>
<dbReference type="PROSITE" id="PS01328">
    <property type="entry name" value="4HBCOA_THIOESTERASE"/>
    <property type="match status" value="1"/>
</dbReference>
<evidence type="ECO:0000259" key="3">
    <source>
        <dbReference type="Pfam" id="PF03061"/>
    </source>
</evidence>
<dbReference type="RefSeq" id="WP_145031083.1">
    <property type="nucleotide sequence ID" value="NZ_CP036271.1"/>
</dbReference>
<dbReference type="Pfam" id="PF03061">
    <property type="entry name" value="4HBT"/>
    <property type="match status" value="1"/>
</dbReference>
<evidence type="ECO:0000256" key="2">
    <source>
        <dbReference type="ARBA" id="ARBA00022801"/>
    </source>
</evidence>
<comment type="similarity">
    <text evidence="1">Belongs to the 4-hydroxybenzoyl-CoA thioesterase family.</text>
</comment>
<dbReference type="InterPro" id="IPR029069">
    <property type="entry name" value="HotDog_dom_sf"/>
</dbReference>
<dbReference type="OrthoDB" id="9800856at2"/>
<dbReference type="PANTHER" id="PTHR31793:SF27">
    <property type="entry name" value="NOVEL THIOESTERASE SUPERFAMILY DOMAIN AND SAPOSIN A-TYPE DOMAIN CONTAINING PROTEIN (0610012H03RIK)"/>
    <property type="match status" value="1"/>
</dbReference>
<dbReference type="PIRSF" id="PIRSF003230">
    <property type="entry name" value="YbgC"/>
    <property type="match status" value="1"/>
</dbReference>
<dbReference type="AlphaFoldDB" id="A0A517SGQ6"/>
<evidence type="ECO:0000313" key="4">
    <source>
        <dbReference type="EMBL" id="QDT55315.1"/>
    </source>
</evidence>
<dbReference type="InterPro" id="IPR006683">
    <property type="entry name" value="Thioestr_dom"/>
</dbReference>
<dbReference type="CDD" id="cd00586">
    <property type="entry name" value="4HBT"/>
    <property type="match status" value="1"/>
</dbReference>
<evidence type="ECO:0000256" key="1">
    <source>
        <dbReference type="ARBA" id="ARBA00005953"/>
    </source>
</evidence>
<name>A0A517SGQ6_9PLAN</name>
<dbReference type="Gene3D" id="3.10.129.10">
    <property type="entry name" value="Hotdog Thioesterase"/>
    <property type="match status" value="1"/>
</dbReference>
<dbReference type="InterPro" id="IPR008272">
    <property type="entry name" value="HB-CoA_thioesterase_AS"/>
</dbReference>
<keyword evidence="5" id="KW-1185">Reference proteome</keyword>
<dbReference type="KEGG" id="ccos:Pan44_33580"/>
<dbReference type="SUPFAM" id="SSF54637">
    <property type="entry name" value="Thioesterase/thiol ester dehydrase-isomerase"/>
    <property type="match status" value="1"/>
</dbReference>
<sequence>MPLFSTQRRVQFSETDMAGIVHFANFYRWMEETEHEYFRSLGLSIMHHQPDGQVLGWPRVSASCNYNAPARYEDVVDCRLDVERVGLRSVTYQIEFWREATRLAAGRMKTACCICHPDGTLTSVDLPDDYRSLIHESTPHVPASARK</sequence>
<protein>
    <submittedName>
        <fullName evidence="4">4-hydroxybenzoyl-CoA thioesterase</fullName>
        <ecNumber evidence="4">3.1.2.23</ecNumber>
    </submittedName>
</protein>
<evidence type="ECO:0000313" key="5">
    <source>
        <dbReference type="Proteomes" id="UP000315700"/>
    </source>
</evidence>
<dbReference type="PANTHER" id="PTHR31793">
    <property type="entry name" value="4-HYDROXYBENZOYL-COA THIOESTERASE FAMILY MEMBER"/>
    <property type="match status" value="1"/>
</dbReference>
<dbReference type="EMBL" id="CP036271">
    <property type="protein sequence ID" value="QDT55315.1"/>
    <property type="molecule type" value="Genomic_DNA"/>
</dbReference>
<dbReference type="GO" id="GO:0047617">
    <property type="term" value="F:fatty acyl-CoA hydrolase activity"/>
    <property type="evidence" value="ECO:0007669"/>
    <property type="project" value="TreeGrafter"/>
</dbReference>
<organism evidence="4 5">
    <name type="scientific">Caulifigura coniformis</name>
    <dbReference type="NCBI Taxonomy" id="2527983"/>
    <lineage>
        <taxon>Bacteria</taxon>
        <taxon>Pseudomonadati</taxon>
        <taxon>Planctomycetota</taxon>
        <taxon>Planctomycetia</taxon>
        <taxon>Planctomycetales</taxon>
        <taxon>Planctomycetaceae</taxon>
        <taxon>Caulifigura</taxon>
    </lineage>
</organism>
<keyword evidence="2 4" id="KW-0378">Hydrolase</keyword>
<dbReference type="InterPro" id="IPR006684">
    <property type="entry name" value="YbgC/YbaW"/>
</dbReference>
<proteinExistence type="inferred from homology"/>
<reference evidence="4 5" key="1">
    <citation type="submission" date="2019-02" db="EMBL/GenBank/DDBJ databases">
        <title>Deep-cultivation of Planctomycetes and their phenomic and genomic characterization uncovers novel biology.</title>
        <authorList>
            <person name="Wiegand S."/>
            <person name="Jogler M."/>
            <person name="Boedeker C."/>
            <person name="Pinto D."/>
            <person name="Vollmers J."/>
            <person name="Rivas-Marin E."/>
            <person name="Kohn T."/>
            <person name="Peeters S.H."/>
            <person name="Heuer A."/>
            <person name="Rast P."/>
            <person name="Oberbeckmann S."/>
            <person name="Bunk B."/>
            <person name="Jeske O."/>
            <person name="Meyerdierks A."/>
            <person name="Storesund J.E."/>
            <person name="Kallscheuer N."/>
            <person name="Luecker S."/>
            <person name="Lage O.M."/>
            <person name="Pohl T."/>
            <person name="Merkel B.J."/>
            <person name="Hornburger P."/>
            <person name="Mueller R.-W."/>
            <person name="Bruemmer F."/>
            <person name="Labrenz M."/>
            <person name="Spormann A.M."/>
            <person name="Op den Camp H."/>
            <person name="Overmann J."/>
            <person name="Amann R."/>
            <person name="Jetten M.S.M."/>
            <person name="Mascher T."/>
            <person name="Medema M.H."/>
            <person name="Devos D.P."/>
            <person name="Kaster A.-K."/>
            <person name="Ovreas L."/>
            <person name="Rohde M."/>
            <person name="Galperin M.Y."/>
            <person name="Jogler C."/>
        </authorList>
    </citation>
    <scope>NUCLEOTIDE SEQUENCE [LARGE SCALE GENOMIC DNA]</scope>
    <source>
        <strain evidence="4 5">Pan44</strain>
    </source>
</reference>
<accession>A0A517SGQ6</accession>
<dbReference type="Proteomes" id="UP000315700">
    <property type="component" value="Chromosome"/>
</dbReference>
<dbReference type="EC" id="3.1.2.23" evidence="4"/>
<gene>
    <name evidence="4" type="ORF">Pan44_33580</name>
</gene>
<dbReference type="GO" id="GO:0018739">
    <property type="term" value="F:4-hydroxybenzoyl-CoA thioesterase activity"/>
    <property type="evidence" value="ECO:0007669"/>
    <property type="project" value="UniProtKB-EC"/>
</dbReference>
<dbReference type="InParanoid" id="A0A517SGQ6"/>
<feature type="domain" description="Thioesterase" evidence="3">
    <location>
        <begin position="19"/>
        <end position="104"/>
    </location>
</feature>